<keyword evidence="1" id="KW-0472">Membrane</keyword>
<evidence type="ECO:0000313" key="2">
    <source>
        <dbReference type="EMBL" id="CAD9049416.1"/>
    </source>
</evidence>
<sequence>MTASHCTAERTMRPPSSLMAKCPLLPFLRLRSTHRSAALHMTGAMMLAVVLAVVLLTSQCLPGAASAFVHPPLRLSRINRGRLLSVYSQITGIKSPTTQGAGKQRRIADVDKELGSFERDRFFMAKYKKFEALKQKKRQLIQQTKDPSWKRALEEAGAVALALLLIVVISYSFIGLVLISIDWLFEK</sequence>
<keyword evidence="1" id="KW-1133">Transmembrane helix</keyword>
<gene>
    <name evidence="2" type="ORF">VBRA1451_LOCUS4476</name>
</gene>
<name>A0A7S1JND5_9ALVE</name>
<dbReference type="EMBL" id="HBGB01007908">
    <property type="protein sequence ID" value="CAD9049416.1"/>
    <property type="molecule type" value="Transcribed_RNA"/>
</dbReference>
<proteinExistence type="predicted"/>
<reference evidence="2" key="1">
    <citation type="submission" date="2021-01" db="EMBL/GenBank/DDBJ databases">
        <authorList>
            <person name="Corre E."/>
            <person name="Pelletier E."/>
            <person name="Niang G."/>
            <person name="Scheremetjew M."/>
            <person name="Finn R."/>
            <person name="Kale V."/>
            <person name="Holt S."/>
            <person name="Cochrane G."/>
            <person name="Meng A."/>
            <person name="Brown T."/>
            <person name="Cohen L."/>
        </authorList>
    </citation>
    <scope>NUCLEOTIDE SEQUENCE</scope>
    <source>
        <strain evidence="2">CCMP3346</strain>
    </source>
</reference>
<keyword evidence="1" id="KW-0812">Transmembrane</keyword>
<feature type="transmembrane region" description="Helical" evidence="1">
    <location>
        <begin position="158"/>
        <end position="185"/>
    </location>
</feature>
<dbReference type="AlphaFoldDB" id="A0A7S1JND5"/>
<organism evidence="2">
    <name type="scientific">Vitrella brassicaformis</name>
    <dbReference type="NCBI Taxonomy" id="1169539"/>
    <lineage>
        <taxon>Eukaryota</taxon>
        <taxon>Sar</taxon>
        <taxon>Alveolata</taxon>
        <taxon>Colpodellida</taxon>
        <taxon>Vitrellaceae</taxon>
        <taxon>Vitrella</taxon>
    </lineage>
</organism>
<accession>A0A7S1JND5</accession>
<evidence type="ECO:0000256" key="1">
    <source>
        <dbReference type="SAM" id="Phobius"/>
    </source>
</evidence>
<evidence type="ECO:0008006" key="3">
    <source>
        <dbReference type="Google" id="ProtNLM"/>
    </source>
</evidence>
<protein>
    <recommendedName>
        <fullName evidence="3">Transmembrane protein</fullName>
    </recommendedName>
</protein>